<evidence type="ECO:0000313" key="3">
    <source>
        <dbReference type="Proteomes" id="UP000803844"/>
    </source>
</evidence>
<feature type="region of interest" description="Disordered" evidence="1">
    <location>
        <begin position="671"/>
        <end position="722"/>
    </location>
</feature>
<feature type="compositionally biased region" description="Basic residues" evidence="1">
    <location>
        <begin position="694"/>
        <end position="704"/>
    </location>
</feature>
<dbReference type="EMBL" id="MU032346">
    <property type="protein sequence ID" value="KAF3768114.1"/>
    <property type="molecule type" value="Genomic_DNA"/>
</dbReference>
<reference evidence="2" key="1">
    <citation type="journal article" date="2020" name="Phytopathology">
        <title>Genome sequence of the chestnut blight fungus Cryphonectria parasitica EP155: A fundamental resource for an archetypical invasive plant pathogen.</title>
        <authorList>
            <person name="Crouch J.A."/>
            <person name="Dawe A."/>
            <person name="Aerts A."/>
            <person name="Barry K."/>
            <person name="Churchill A.C.L."/>
            <person name="Grimwood J."/>
            <person name="Hillman B."/>
            <person name="Milgroom M.G."/>
            <person name="Pangilinan J."/>
            <person name="Smith M."/>
            <person name="Salamov A."/>
            <person name="Schmutz J."/>
            <person name="Yadav J."/>
            <person name="Grigoriev I.V."/>
            <person name="Nuss D."/>
        </authorList>
    </citation>
    <scope>NUCLEOTIDE SEQUENCE</scope>
    <source>
        <strain evidence="2">EP155</strain>
    </source>
</reference>
<comment type="caution">
    <text evidence="2">The sequence shown here is derived from an EMBL/GenBank/DDBJ whole genome shotgun (WGS) entry which is preliminary data.</text>
</comment>
<dbReference type="RefSeq" id="XP_040779075.1">
    <property type="nucleotide sequence ID" value="XM_040925321.1"/>
</dbReference>
<sequence length="755" mass="86127">MAQAPHPATEPASYQRHYPLDLPSGLPFERYEHRRLTARDILVHRIVSKLLSPTPAFASALDAHRPTSNPSRSSSSHSYHNFGPLRPVDKTLARDVELLRKMLITSSTEEWVSQTLVKPFTSFVVNIWVNRPPEELLLPRHRTDFQESTIEEEILDLIRRHYMETDDATTRLWLQTLQPSRPSSYTTLPGKTAKKGSFKRLVQERKQTEEQKAAEDYKRWYDNDTALLKALQEQTLTSNQRGLYEGGAFLYALRKPLSKSRAIRQNFHKTTEWREKSFFAVEGASQTIRDEVYPWPEHHAPRRVLHMPSFYGWRQKHEYFQTEQMPVDFASGRTGRGRDRDGIWSTSRWSGDDLPRGRMMRRGRRRATSEPPPGLFTAARLPFSFNATRELLIFPKMSLATIERRARRRSLSRTRVAEMFNWDVVLTKPPARPQIKATFELHLKIPSQHMHVKRQAFHRKRVCDLFSARHIGDYAYPLCDSDLDKCFLNINRWLDTPAAHDYIAAWLWEWGPEFVITVRFIGDRHTTMEIEGRGHYKPDTCWGARPVYSVLPAELSSPLSAQLLQSSKPSWPAPCANCTSSTHVTARCTLPCGYCGAPNPDLKRTTSRTSVPSCAPAAAATRTPRAISSTKTRWVAKVVVVCAVSKATVDINGRGRSTFITVKTVAEVKNEDVPEHNVDNNPQDDETASSTPRTARRNKRKHRPPPGSVKKEEAKPWYSPLEPRMRPVVMSKTGKNTAKWAGADAVAAVRIGGCR</sequence>
<gene>
    <name evidence="2" type="ORF">M406DRAFT_70210</name>
</gene>
<name>A0A9P4Y701_CRYP1</name>
<feature type="region of interest" description="Disordered" evidence="1">
    <location>
        <begin position="61"/>
        <end position="82"/>
    </location>
</feature>
<dbReference type="GeneID" id="63842450"/>
<organism evidence="2 3">
    <name type="scientific">Cryphonectria parasitica (strain ATCC 38755 / EP155)</name>
    <dbReference type="NCBI Taxonomy" id="660469"/>
    <lineage>
        <taxon>Eukaryota</taxon>
        <taxon>Fungi</taxon>
        <taxon>Dikarya</taxon>
        <taxon>Ascomycota</taxon>
        <taxon>Pezizomycotina</taxon>
        <taxon>Sordariomycetes</taxon>
        <taxon>Sordariomycetidae</taxon>
        <taxon>Diaporthales</taxon>
        <taxon>Cryphonectriaceae</taxon>
        <taxon>Cryphonectria-Endothia species complex</taxon>
        <taxon>Cryphonectria</taxon>
    </lineage>
</organism>
<keyword evidence="3" id="KW-1185">Reference proteome</keyword>
<accession>A0A9P4Y701</accession>
<evidence type="ECO:0000313" key="2">
    <source>
        <dbReference type="EMBL" id="KAF3768114.1"/>
    </source>
</evidence>
<proteinExistence type="predicted"/>
<evidence type="ECO:0000256" key="1">
    <source>
        <dbReference type="SAM" id="MobiDB-lite"/>
    </source>
</evidence>
<feature type="compositionally biased region" description="Low complexity" evidence="1">
    <location>
        <begin position="66"/>
        <end position="78"/>
    </location>
</feature>
<protein>
    <submittedName>
        <fullName evidence="2">Uncharacterized protein</fullName>
    </submittedName>
</protein>
<dbReference type="Proteomes" id="UP000803844">
    <property type="component" value="Unassembled WGS sequence"/>
</dbReference>
<dbReference type="OrthoDB" id="5192057at2759"/>
<dbReference type="AlphaFoldDB" id="A0A9P4Y701"/>